<feature type="transmembrane region" description="Helical" evidence="4">
    <location>
        <begin position="388"/>
        <end position="412"/>
    </location>
</feature>
<dbReference type="GO" id="GO:0016757">
    <property type="term" value="F:glycosyltransferase activity"/>
    <property type="evidence" value="ECO:0007669"/>
    <property type="project" value="UniProtKB-KW"/>
</dbReference>
<keyword evidence="3 7" id="KW-0808">Transferase</keyword>
<evidence type="ECO:0000259" key="6">
    <source>
        <dbReference type="Pfam" id="PF13632"/>
    </source>
</evidence>
<comment type="caution">
    <text evidence="7">The sequence shown here is derived from an EMBL/GenBank/DDBJ whole genome shotgun (WGS) entry which is preliminary data.</text>
</comment>
<dbReference type="Pfam" id="PF00535">
    <property type="entry name" value="Glycos_transf_2"/>
    <property type="match status" value="1"/>
</dbReference>
<reference evidence="7 8" key="1">
    <citation type="submission" date="2018-08" db="EMBL/GenBank/DDBJ databases">
        <title>The draft genome squence of Brumimicrobium sp. N62.</title>
        <authorList>
            <person name="Du Z.-J."/>
            <person name="Luo H.-R."/>
        </authorList>
    </citation>
    <scope>NUCLEOTIDE SEQUENCE [LARGE SCALE GENOMIC DNA]</scope>
    <source>
        <strain evidence="7 8">N62</strain>
    </source>
</reference>
<feature type="transmembrane region" description="Helical" evidence="4">
    <location>
        <begin position="348"/>
        <end position="376"/>
    </location>
</feature>
<evidence type="ECO:0000256" key="4">
    <source>
        <dbReference type="SAM" id="Phobius"/>
    </source>
</evidence>
<evidence type="ECO:0000256" key="3">
    <source>
        <dbReference type="ARBA" id="ARBA00022679"/>
    </source>
</evidence>
<dbReference type="InterPro" id="IPR001173">
    <property type="entry name" value="Glyco_trans_2-like"/>
</dbReference>
<dbReference type="Gene3D" id="3.90.550.10">
    <property type="entry name" value="Spore Coat Polysaccharide Biosynthesis Protein SpsA, Chain A"/>
    <property type="match status" value="1"/>
</dbReference>
<keyword evidence="4" id="KW-0472">Membrane</keyword>
<dbReference type="PANTHER" id="PTHR43630:SF1">
    <property type="entry name" value="POLY-BETA-1,6-N-ACETYL-D-GLUCOSAMINE SYNTHASE"/>
    <property type="match status" value="1"/>
</dbReference>
<feature type="transmembrane region" description="Helical" evidence="4">
    <location>
        <begin position="424"/>
        <end position="450"/>
    </location>
</feature>
<accession>A0A3E1EXS2</accession>
<dbReference type="SUPFAM" id="SSF53448">
    <property type="entry name" value="Nucleotide-diphospho-sugar transferases"/>
    <property type="match status" value="1"/>
</dbReference>
<dbReference type="Proteomes" id="UP000257127">
    <property type="component" value="Unassembled WGS sequence"/>
</dbReference>
<gene>
    <name evidence="7" type="ORF">DXU93_07885</name>
</gene>
<dbReference type="PANTHER" id="PTHR43630">
    <property type="entry name" value="POLY-BETA-1,6-N-ACETYL-D-GLUCOSAMINE SYNTHASE"/>
    <property type="match status" value="1"/>
</dbReference>
<organism evidence="7 8">
    <name type="scientific">Brumimicrobium aurantiacum</name>
    <dbReference type="NCBI Taxonomy" id="1737063"/>
    <lineage>
        <taxon>Bacteria</taxon>
        <taxon>Pseudomonadati</taxon>
        <taxon>Bacteroidota</taxon>
        <taxon>Flavobacteriia</taxon>
        <taxon>Flavobacteriales</taxon>
        <taxon>Crocinitomicaceae</taxon>
        <taxon>Brumimicrobium</taxon>
    </lineage>
</organism>
<dbReference type="RefSeq" id="WP_116880739.1">
    <property type="nucleotide sequence ID" value="NZ_QURB01000004.1"/>
</dbReference>
<dbReference type="InterPro" id="IPR029044">
    <property type="entry name" value="Nucleotide-diphossugar_trans"/>
</dbReference>
<feature type="domain" description="Glycosyltransferase 2-like" evidence="6">
    <location>
        <begin position="269"/>
        <end position="378"/>
    </location>
</feature>
<evidence type="ECO:0000256" key="2">
    <source>
        <dbReference type="ARBA" id="ARBA00022676"/>
    </source>
</evidence>
<dbReference type="AlphaFoldDB" id="A0A3E1EXS2"/>
<dbReference type="Pfam" id="PF13632">
    <property type="entry name" value="Glyco_trans_2_3"/>
    <property type="match status" value="1"/>
</dbReference>
<keyword evidence="4" id="KW-0812">Transmembrane</keyword>
<sequence length="484" mass="56293">MENITFFYQYFIFIYSLSMTVIYISLAVFGYINIVRNKRKYTSKEEDDLNLLPEVAPGISVVAPAYNEEVIIIDNVRSLLNLEYPNFEVVIVNDGSKDKTLELLIEEFDLVEIPYPYIQKVICKPIKKIYRSNTKRFRRLTVVDKENGGTKADAMNAGVNVAQYNYFINTDVDCLLAKDTLTKCILPVLDSNTRVIAVGATLRMVNSCEVTHGEITRVRPPERVIPLFQETEYLRSYLLAKMGWSMFNVIPNVSGGFGLFYKPVVINAGGYDPLSHAEDMDMTLRMIAYMRNINEKYKIVQIPDTCCWTEGPPNLKVLRRQRSRWGRGLLQIFVIHRKFLFNRKYGRMGLWVMPYALIFEFLAPIIEFIGLIFLFFLLVNDQVNFSTFWLMLLFVYLIGITISLVAISFDILTKKHYNTYREYLKLIIFSSFEAIVYHPLIVLFSLQGYIQFLTRKNFSWGDMTRQGFKQTETTDENIRPEVKL</sequence>
<keyword evidence="4" id="KW-1133">Transmembrane helix</keyword>
<feature type="transmembrane region" description="Helical" evidence="4">
    <location>
        <begin position="12"/>
        <end position="34"/>
    </location>
</feature>
<dbReference type="EMBL" id="QURB01000004">
    <property type="protein sequence ID" value="RFC54338.1"/>
    <property type="molecule type" value="Genomic_DNA"/>
</dbReference>
<protein>
    <submittedName>
        <fullName evidence="7">Glycosyltransferase family 2 protein</fullName>
    </submittedName>
</protein>
<keyword evidence="8" id="KW-1185">Reference proteome</keyword>
<evidence type="ECO:0000259" key="5">
    <source>
        <dbReference type="Pfam" id="PF00535"/>
    </source>
</evidence>
<feature type="domain" description="Glycosyltransferase 2-like" evidence="5">
    <location>
        <begin position="60"/>
        <end position="200"/>
    </location>
</feature>
<comment type="similarity">
    <text evidence="1">Belongs to the glycosyltransferase 2 family.</text>
</comment>
<proteinExistence type="inferred from homology"/>
<name>A0A3E1EXS2_9FLAO</name>
<evidence type="ECO:0000313" key="8">
    <source>
        <dbReference type="Proteomes" id="UP000257127"/>
    </source>
</evidence>
<evidence type="ECO:0000313" key="7">
    <source>
        <dbReference type="EMBL" id="RFC54338.1"/>
    </source>
</evidence>
<dbReference type="CDD" id="cd06423">
    <property type="entry name" value="CESA_like"/>
    <property type="match status" value="1"/>
</dbReference>
<keyword evidence="2" id="KW-0328">Glycosyltransferase</keyword>
<evidence type="ECO:0000256" key="1">
    <source>
        <dbReference type="ARBA" id="ARBA00006739"/>
    </source>
</evidence>
<dbReference type="OrthoDB" id="9766299at2"/>